<evidence type="ECO:0000256" key="3">
    <source>
        <dbReference type="SAM" id="MobiDB-lite"/>
    </source>
</evidence>
<keyword evidence="5" id="KW-1185">Reference proteome</keyword>
<protein>
    <submittedName>
        <fullName evidence="4">Deoxyuridine 5'-triphosphate nucleotidohydrolase</fullName>
    </submittedName>
</protein>
<evidence type="ECO:0000256" key="2">
    <source>
        <dbReference type="ARBA" id="ARBA00023080"/>
    </source>
</evidence>
<evidence type="ECO:0000256" key="1">
    <source>
        <dbReference type="ARBA" id="ARBA00022801"/>
    </source>
</evidence>
<dbReference type="Pfam" id="PF22769">
    <property type="entry name" value="DCD"/>
    <property type="match status" value="1"/>
</dbReference>
<sequence length="202" mass="22617">MARRYKSRVFRRIFHIKTRAVRHSEASQRDRTAVGQTGRPFHDTRTEPGMFKSGRFVADALGDLREPQVQPNGVDLTLGAIYEQVEPGRIERDGKTVGDRREVEPSDGVYQLDRGGYIVEYADRVVIPDGHIGFLLPRSSLLRNSCMLDTAVWDAGYEGRGEGLLEVHHPIELEQGARIAQLVLADAAHEGTYEGSYQGENL</sequence>
<dbReference type="PANTHER" id="PTHR42680:SF1">
    <property type="entry name" value="DEOXYURIDINE 5'-TRIPHOSPHATE NUCLEOTIDOHYDROLASE"/>
    <property type="match status" value="1"/>
</dbReference>
<keyword evidence="1 4" id="KW-0378">Hydrolase</keyword>
<dbReference type="Gene3D" id="2.70.40.10">
    <property type="match status" value="1"/>
</dbReference>
<gene>
    <name evidence="4" type="ORF">BVU17_12790</name>
</gene>
<dbReference type="SUPFAM" id="SSF51283">
    <property type="entry name" value="dUTPase-like"/>
    <property type="match status" value="1"/>
</dbReference>
<accession>A0A2H5A0V4</accession>
<reference evidence="4 5" key="1">
    <citation type="submission" date="2017-01" db="EMBL/GenBank/DDBJ databases">
        <title>A Red Light-Sensitive Sensory Rhodopsin I From Haloarcula taiwanensis, A New Haloarchaeon Isolated From Taiwan.</title>
        <authorList>
            <person name="Yang C.-S."/>
            <person name="Han Y.-A."/>
            <person name="Chen P.-C."/>
            <person name="Ng W.V."/>
            <person name="Chen T.-W."/>
        </authorList>
    </citation>
    <scope>NUCLEOTIDE SEQUENCE [LARGE SCALE GENOMIC DNA]</scope>
    <source>
        <strain evidence="4 5">Taiwanensis</strain>
    </source>
</reference>
<name>A0A2H5A0V4_9EURY</name>
<proteinExistence type="predicted"/>
<dbReference type="InterPro" id="IPR036157">
    <property type="entry name" value="dUTPase-like_sf"/>
</dbReference>
<dbReference type="EMBL" id="CP019154">
    <property type="protein sequence ID" value="AUG48358.1"/>
    <property type="molecule type" value="Genomic_DNA"/>
</dbReference>
<dbReference type="Proteomes" id="UP000242917">
    <property type="component" value="Chromosome I"/>
</dbReference>
<dbReference type="CDD" id="cd07557">
    <property type="entry name" value="trimeric_dUTPase"/>
    <property type="match status" value="1"/>
</dbReference>
<keyword evidence="2" id="KW-0546">Nucleotide metabolism</keyword>
<feature type="compositionally biased region" description="Basic and acidic residues" evidence="3">
    <location>
        <begin position="22"/>
        <end position="32"/>
    </location>
</feature>
<dbReference type="GO" id="GO:0008829">
    <property type="term" value="F:dCTP deaminase activity"/>
    <property type="evidence" value="ECO:0007669"/>
    <property type="project" value="InterPro"/>
</dbReference>
<dbReference type="KEGG" id="hta:BVU17_12790"/>
<evidence type="ECO:0000313" key="5">
    <source>
        <dbReference type="Proteomes" id="UP000242917"/>
    </source>
</evidence>
<dbReference type="PANTHER" id="PTHR42680">
    <property type="entry name" value="DCTP DEAMINASE"/>
    <property type="match status" value="1"/>
</dbReference>
<evidence type="ECO:0000313" key="4">
    <source>
        <dbReference type="EMBL" id="AUG48358.1"/>
    </source>
</evidence>
<dbReference type="GO" id="GO:0006229">
    <property type="term" value="P:dUTP biosynthetic process"/>
    <property type="evidence" value="ECO:0007669"/>
    <property type="project" value="InterPro"/>
</dbReference>
<dbReference type="InterPro" id="IPR011962">
    <property type="entry name" value="dCTP_deaminase"/>
</dbReference>
<dbReference type="AlphaFoldDB" id="A0A2H5A0V4"/>
<dbReference type="OrthoDB" id="45265at2157"/>
<dbReference type="NCBIfam" id="NF002598">
    <property type="entry name" value="PRK02253.1"/>
    <property type="match status" value="1"/>
</dbReference>
<feature type="region of interest" description="Disordered" evidence="3">
    <location>
        <begin position="21"/>
        <end position="48"/>
    </location>
</feature>
<dbReference type="InterPro" id="IPR033704">
    <property type="entry name" value="dUTPase_trimeric"/>
</dbReference>
<organism evidence="4 5">
    <name type="scientific">Haloarcula taiwanensis</name>
    <dbReference type="NCBI Taxonomy" id="1932004"/>
    <lineage>
        <taxon>Archaea</taxon>
        <taxon>Methanobacteriati</taxon>
        <taxon>Methanobacteriota</taxon>
        <taxon>Stenosarchaea group</taxon>
        <taxon>Halobacteria</taxon>
        <taxon>Halobacteriales</taxon>
        <taxon>Haloarculaceae</taxon>
        <taxon>Haloarcula</taxon>
    </lineage>
</organism>